<dbReference type="InterPro" id="IPR048268">
    <property type="entry name" value="Arginosuc_syn_C"/>
</dbReference>
<dbReference type="GO" id="GO:0006526">
    <property type="term" value="P:L-arginine biosynthetic process"/>
    <property type="evidence" value="ECO:0007669"/>
    <property type="project" value="UniProtKB-UniPathway"/>
</dbReference>
<evidence type="ECO:0000313" key="10">
    <source>
        <dbReference type="EMBL" id="GAJ13395.1"/>
    </source>
</evidence>
<evidence type="ECO:0000256" key="1">
    <source>
        <dbReference type="ARBA" id="ARBA00004967"/>
    </source>
</evidence>
<evidence type="ECO:0000256" key="7">
    <source>
        <dbReference type="ARBA" id="ARBA00022741"/>
    </source>
</evidence>
<dbReference type="GO" id="GO:0000050">
    <property type="term" value="P:urea cycle"/>
    <property type="evidence" value="ECO:0007669"/>
    <property type="project" value="TreeGrafter"/>
</dbReference>
<protein>
    <recommendedName>
        <fullName evidence="3">argininosuccinate synthase</fullName>
        <ecNumber evidence="3">6.3.4.5</ecNumber>
    </recommendedName>
</protein>
<dbReference type="Gene3D" id="1.20.5.470">
    <property type="entry name" value="Single helix bin"/>
    <property type="match status" value="1"/>
</dbReference>
<feature type="non-terminal residue" evidence="10">
    <location>
        <position position="1"/>
    </location>
</feature>
<keyword evidence="4" id="KW-0055">Arginine biosynthesis</keyword>
<dbReference type="SUPFAM" id="SSF69864">
    <property type="entry name" value="Argininosuccinate synthetase, C-terminal domain"/>
    <property type="match status" value="1"/>
</dbReference>
<comment type="caution">
    <text evidence="10">The sequence shown here is derived from an EMBL/GenBank/DDBJ whole genome shotgun (WGS) entry which is preliminary data.</text>
</comment>
<gene>
    <name evidence="10" type="ORF">S12H4_42311</name>
</gene>
<evidence type="ECO:0000256" key="5">
    <source>
        <dbReference type="ARBA" id="ARBA00022598"/>
    </source>
</evidence>
<dbReference type="NCBIfam" id="TIGR00032">
    <property type="entry name" value="argG"/>
    <property type="match status" value="1"/>
</dbReference>
<keyword evidence="7" id="KW-0547">Nucleotide-binding</keyword>
<dbReference type="GO" id="GO:0000053">
    <property type="term" value="P:argininosuccinate metabolic process"/>
    <property type="evidence" value="ECO:0007669"/>
    <property type="project" value="TreeGrafter"/>
</dbReference>
<dbReference type="GO" id="GO:0004055">
    <property type="term" value="F:argininosuccinate synthase activity"/>
    <property type="evidence" value="ECO:0007669"/>
    <property type="project" value="UniProtKB-EC"/>
</dbReference>
<keyword evidence="8" id="KW-0067">ATP-binding</keyword>
<evidence type="ECO:0000259" key="9">
    <source>
        <dbReference type="Pfam" id="PF20979"/>
    </source>
</evidence>
<feature type="domain" description="Arginosuccinate synthase C-terminal" evidence="9">
    <location>
        <begin position="8"/>
        <end position="221"/>
    </location>
</feature>
<dbReference type="GO" id="GO:0005737">
    <property type="term" value="C:cytoplasm"/>
    <property type="evidence" value="ECO:0007669"/>
    <property type="project" value="TreeGrafter"/>
</dbReference>
<dbReference type="FunFam" id="3.90.1260.10:FF:000007">
    <property type="entry name" value="Argininosuccinate synthase"/>
    <property type="match status" value="1"/>
</dbReference>
<name>X1VTP8_9ZZZZ</name>
<dbReference type="AlphaFoldDB" id="X1VTP8"/>
<dbReference type="EMBL" id="BARW01025873">
    <property type="protein sequence ID" value="GAJ13395.1"/>
    <property type="molecule type" value="Genomic_DNA"/>
</dbReference>
<accession>X1VTP8</accession>
<dbReference type="PANTHER" id="PTHR11587">
    <property type="entry name" value="ARGININOSUCCINATE SYNTHASE"/>
    <property type="match status" value="1"/>
</dbReference>
<evidence type="ECO:0000256" key="4">
    <source>
        <dbReference type="ARBA" id="ARBA00022571"/>
    </source>
</evidence>
<sequence length="234" mass="27227">DVTKKSPYSIDENLWGRSIECGVLEDPWNKPPDDIYIWTKITKNSGESEYIEIGFGKGIPVSLNNENIPPYMIIKKLNKLAGSYGIGRVDMVENRLIGIKSREIYESPAAEILIEAHRQLESLVLDRELIHYKYLLEEKMAELVYYGLWFTPLRKCLCAFIDKSQRYVTGTIKIKLEYKNFIVEGRKSDYSLYDKELATYDRGDKFDPKNSESFIKIWGYPYELLGRRGRINGK</sequence>
<dbReference type="InterPro" id="IPR024074">
    <property type="entry name" value="AS_cat/multimer_dom_body"/>
</dbReference>
<dbReference type="UniPathway" id="UPA00068">
    <property type="reaction ID" value="UER00113"/>
</dbReference>
<evidence type="ECO:0000256" key="8">
    <source>
        <dbReference type="ARBA" id="ARBA00022840"/>
    </source>
</evidence>
<keyword evidence="5" id="KW-0436">Ligase</keyword>
<dbReference type="Pfam" id="PF20979">
    <property type="entry name" value="Arginosuc_syn_C"/>
    <property type="match status" value="1"/>
</dbReference>
<evidence type="ECO:0000256" key="2">
    <source>
        <dbReference type="ARBA" id="ARBA00011881"/>
    </source>
</evidence>
<dbReference type="PANTHER" id="PTHR11587:SF2">
    <property type="entry name" value="ARGININOSUCCINATE SYNTHASE"/>
    <property type="match status" value="1"/>
</dbReference>
<evidence type="ECO:0000256" key="3">
    <source>
        <dbReference type="ARBA" id="ARBA00012286"/>
    </source>
</evidence>
<dbReference type="InterPro" id="IPR001518">
    <property type="entry name" value="Arginosuc_synth"/>
</dbReference>
<dbReference type="Gene3D" id="3.90.1260.10">
    <property type="entry name" value="Argininosuccinate synthetase, chain A, domain 2"/>
    <property type="match status" value="1"/>
</dbReference>
<keyword evidence="6" id="KW-0028">Amino-acid biosynthesis</keyword>
<reference evidence="10" key="1">
    <citation type="journal article" date="2014" name="Front. Microbiol.">
        <title>High frequency of phylogenetically diverse reductive dehalogenase-homologous genes in deep subseafloor sedimentary metagenomes.</title>
        <authorList>
            <person name="Kawai M."/>
            <person name="Futagami T."/>
            <person name="Toyoda A."/>
            <person name="Takaki Y."/>
            <person name="Nishi S."/>
            <person name="Hori S."/>
            <person name="Arai W."/>
            <person name="Tsubouchi T."/>
            <person name="Morono Y."/>
            <person name="Uchiyama I."/>
            <person name="Ito T."/>
            <person name="Fujiyama A."/>
            <person name="Inagaki F."/>
            <person name="Takami H."/>
        </authorList>
    </citation>
    <scope>NUCLEOTIDE SEQUENCE</scope>
    <source>
        <strain evidence="10">Expedition CK06-06</strain>
    </source>
</reference>
<organism evidence="10">
    <name type="scientific">marine sediment metagenome</name>
    <dbReference type="NCBI Taxonomy" id="412755"/>
    <lineage>
        <taxon>unclassified sequences</taxon>
        <taxon>metagenomes</taxon>
        <taxon>ecological metagenomes</taxon>
    </lineage>
</organism>
<comment type="pathway">
    <text evidence="1">Amino-acid biosynthesis; L-arginine biosynthesis; L-arginine from L-ornithine and carbamoyl phosphate: step 2/3.</text>
</comment>
<evidence type="ECO:0000256" key="6">
    <source>
        <dbReference type="ARBA" id="ARBA00022605"/>
    </source>
</evidence>
<dbReference type="EC" id="6.3.4.5" evidence="3"/>
<dbReference type="GO" id="GO:0005524">
    <property type="term" value="F:ATP binding"/>
    <property type="evidence" value="ECO:0007669"/>
    <property type="project" value="UniProtKB-KW"/>
</dbReference>
<comment type="subunit">
    <text evidence="2">Homotetramer.</text>
</comment>
<proteinExistence type="predicted"/>